<name>A0A2M8RUW9_9PAST</name>
<dbReference type="InterPro" id="IPR036388">
    <property type="entry name" value="WH-like_DNA-bd_sf"/>
</dbReference>
<evidence type="ECO:0000313" key="2">
    <source>
        <dbReference type="EMBL" id="PJG82690.1"/>
    </source>
</evidence>
<accession>A0A2M8RUW9</accession>
<reference evidence="2 3" key="1">
    <citation type="submission" date="2017-11" db="EMBL/GenBank/DDBJ databases">
        <title>Reclassification of Bisgaard taxon 5 as Caviibacterium pharyngocola gen. nov., sp. nov.</title>
        <authorList>
            <person name="Christensen H."/>
        </authorList>
    </citation>
    <scope>NUCLEOTIDE SEQUENCE [LARGE SCALE GENOMIC DNA]</scope>
    <source>
        <strain evidence="2 3">7_3</strain>
    </source>
</reference>
<dbReference type="Pfam" id="PF00480">
    <property type="entry name" value="ROK"/>
    <property type="match status" value="1"/>
</dbReference>
<proteinExistence type="inferred from homology"/>
<dbReference type="PANTHER" id="PTHR18964">
    <property type="entry name" value="ROK (REPRESSOR, ORF, KINASE) FAMILY"/>
    <property type="match status" value="1"/>
</dbReference>
<dbReference type="RefSeq" id="WP_100296949.1">
    <property type="nucleotide sequence ID" value="NZ_PHGZ01000015.1"/>
</dbReference>
<comment type="caution">
    <text evidence="2">The sequence shown here is derived from an EMBL/GenBank/DDBJ whole genome shotgun (WGS) entry which is preliminary data.</text>
</comment>
<dbReference type="OrthoDB" id="3189808at2"/>
<dbReference type="Gene3D" id="3.30.420.40">
    <property type="match status" value="2"/>
</dbReference>
<dbReference type="SUPFAM" id="SSF53067">
    <property type="entry name" value="Actin-like ATPase domain"/>
    <property type="match status" value="2"/>
</dbReference>
<organism evidence="2 3">
    <name type="scientific">Caviibacterium pharyngocola</name>
    <dbReference type="NCBI Taxonomy" id="28159"/>
    <lineage>
        <taxon>Bacteria</taxon>
        <taxon>Pseudomonadati</taxon>
        <taxon>Pseudomonadota</taxon>
        <taxon>Gammaproteobacteria</taxon>
        <taxon>Pasteurellales</taxon>
        <taxon>Pasteurellaceae</taxon>
        <taxon>Caviibacterium</taxon>
    </lineage>
</organism>
<comment type="similarity">
    <text evidence="1">Belongs to the ROK (NagC/XylR) family.</text>
</comment>
<keyword evidence="3" id="KW-1185">Reference proteome</keyword>
<dbReference type="EMBL" id="PHGZ01000015">
    <property type="protein sequence ID" value="PJG82690.1"/>
    <property type="molecule type" value="Genomic_DNA"/>
</dbReference>
<dbReference type="InterPro" id="IPR043129">
    <property type="entry name" value="ATPase_NBD"/>
</dbReference>
<sequence length="409" mass="46217">MAKVRKEDKLPLRLKQLGKIYRLVEQFEEISRIDLSKLSQLAPATITALTRELIEERLIIERAVQNTESRGRPAVGLCVSPFYWQALCAILAEDHFDILLCELDGTPISQQTYPLTPTDLTDLESVLICHLLHFLNQVQRQLNHPITFSIAVTGELDKTDNRLCRLGKTEMNLDLQALFAPHFNIPIIVTEYFQTWLLAENTLGSVIGCDNVLFVQLGDVINLSAVSQGEILCRNGHSRITIDKMIVPKLSPVQEAINPDLPEIERYQVMNQITHKAVYRLIDHFYPQNNLADNAEKIYFLCRKVKEGEAQAVEILNHLADVTAYILMNLVNVFCSKKIMLSSGLPEEVKDVFLPRINETLNNYLAPNGQTADVITSQYEWNSPVVVMAAIKQGIYDGSLLGHLIKDVQ</sequence>
<dbReference type="GO" id="GO:0003677">
    <property type="term" value="F:DNA binding"/>
    <property type="evidence" value="ECO:0007669"/>
    <property type="project" value="TreeGrafter"/>
</dbReference>
<protein>
    <submittedName>
        <fullName evidence="2">ROK family protein</fullName>
    </submittedName>
</protein>
<dbReference type="Gene3D" id="1.10.10.10">
    <property type="entry name" value="Winged helix-like DNA-binding domain superfamily/Winged helix DNA-binding domain"/>
    <property type="match status" value="1"/>
</dbReference>
<gene>
    <name evidence="2" type="ORF">CVP04_07760</name>
</gene>
<dbReference type="InterPro" id="IPR000600">
    <property type="entry name" value="ROK"/>
</dbReference>
<dbReference type="AlphaFoldDB" id="A0A2M8RUW9"/>
<dbReference type="GO" id="GO:0006351">
    <property type="term" value="P:DNA-templated transcription"/>
    <property type="evidence" value="ECO:0007669"/>
    <property type="project" value="TreeGrafter"/>
</dbReference>
<evidence type="ECO:0000256" key="1">
    <source>
        <dbReference type="ARBA" id="ARBA00006479"/>
    </source>
</evidence>
<dbReference type="PANTHER" id="PTHR18964:SF149">
    <property type="entry name" value="BIFUNCTIONAL UDP-N-ACETYLGLUCOSAMINE 2-EPIMERASE_N-ACETYLMANNOSAMINE KINASE"/>
    <property type="match status" value="1"/>
</dbReference>
<evidence type="ECO:0000313" key="3">
    <source>
        <dbReference type="Proteomes" id="UP000230282"/>
    </source>
</evidence>
<dbReference type="SUPFAM" id="SSF46785">
    <property type="entry name" value="Winged helix' DNA-binding domain"/>
    <property type="match status" value="1"/>
</dbReference>
<dbReference type="InterPro" id="IPR036390">
    <property type="entry name" value="WH_DNA-bd_sf"/>
</dbReference>
<dbReference type="Proteomes" id="UP000230282">
    <property type="component" value="Unassembled WGS sequence"/>
</dbReference>